<evidence type="ECO:0000313" key="1">
    <source>
        <dbReference type="EMBL" id="DAD86210.1"/>
    </source>
</evidence>
<name>A0A8S5MVT3_9CAUD</name>
<organism evidence="1">
    <name type="scientific">Caudovirales sp. ctUL28</name>
    <dbReference type="NCBI Taxonomy" id="2826778"/>
    <lineage>
        <taxon>Viruses</taxon>
        <taxon>Duplodnaviria</taxon>
        <taxon>Heunggongvirae</taxon>
        <taxon>Uroviricota</taxon>
        <taxon>Caudoviricetes</taxon>
    </lineage>
</organism>
<sequence length="49" mass="6007">MFLNIHTHPFHPFTHRKKSFRNLDISFYDSKSADFVSRQKKSEKYRSVF</sequence>
<proteinExistence type="predicted"/>
<dbReference type="EMBL" id="BK014996">
    <property type="protein sequence ID" value="DAD86210.1"/>
    <property type="molecule type" value="Genomic_DNA"/>
</dbReference>
<protein>
    <submittedName>
        <fullName evidence="1">Uncharacterized protein</fullName>
    </submittedName>
</protein>
<accession>A0A8S5MVT3</accession>
<reference evidence="1" key="1">
    <citation type="journal article" date="2021" name="Proc. Natl. Acad. Sci. U.S.A.">
        <title>A Catalog of Tens of Thousands of Viruses from Human Metagenomes Reveals Hidden Associations with Chronic Diseases.</title>
        <authorList>
            <person name="Tisza M.J."/>
            <person name="Buck C.B."/>
        </authorList>
    </citation>
    <scope>NUCLEOTIDE SEQUENCE</scope>
    <source>
        <strain evidence="1">CtUL28</strain>
    </source>
</reference>